<dbReference type="EMBL" id="AP021857">
    <property type="protein sequence ID" value="BBO21731.1"/>
    <property type="molecule type" value="Genomic_DNA"/>
</dbReference>
<protein>
    <recommendedName>
        <fullName evidence="9">Polysaccharide biosynthesis protein C-terminal domain-containing protein</fullName>
    </recommendedName>
</protein>
<proteinExistence type="predicted"/>
<dbReference type="Pfam" id="PF01943">
    <property type="entry name" value="Polysacc_synt"/>
    <property type="match status" value="1"/>
</dbReference>
<evidence type="ECO:0000256" key="2">
    <source>
        <dbReference type="ARBA" id="ARBA00022475"/>
    </source>
</evidence>
<dbReference type="InterPro" id="IPR002797">
    <property type="entry name" value="Polysacc_synth"/>
</dbReference>
<feature type="transmembrane region" description="Helical" evidence="6">
    <location>
        <begin position="121"/>
        <end position="141"/>
    </location>
</feature>
<evidence type="ECO:0000256" key="5">
    <source>
        <dbReference type="ARBA" id="ARBA00023136"/>
    </source>
</evidence>
<name>A0A809S6J9_9PROT</name>
<sequence length="506" mass="53899">MSVHPYSSAELRRSTWHFLSGKMVSGLLTIAILLWLVRLLPVAEYGAYVSLIAAAELGFALGDMGLTWAAARFLPEARLQASPKVTHELTWKLLRLQAFFLFSLAVLAGLTFRILLPSLGLAVSITAALSWVGLIFVEGNGRFLRDGLLGPLLRQDHVRSSMVIRQALFIGMLGFLVALGQVGLETVLVMELASSLLAGLVALFGLMRHCRPLASPLDASWRAPSTREIWRIALPMYGGRLLTFAYSTQVFLLLLNRFAGPEAAAVFGFMRSLYEQAARYLPATLLFGLVRPKLVASHVGGGGMAELSRNANLAGKLSLFALMPVVGFSCTGGDSLIGLLSGGKFPDTGLLFFGFMLALIPFSQRQLLEAVAVTISRASLCTLGSAAGLLVLPLMLWMLDTGFGSWAGVIALGGGHLLFTLVVLAGMNSAGYLPDHAGLAKLLLAAAGSAVAAACLPDFSPVWANVISRAAVAGLAFLVTAWLLGSFSASEQQGMNRLLGRRIFHV</sequence>
<feature type="transmembrane region" description="Helical" evidence="6">
    <location>
        <begin position="162"/>
        <end position="182"/>
    </location>
</feature>
<evidence type="ECO:0000256" key="6">
    <source>
        <dbReference type="SAM" id="Phobius"/>
    </source>
</evidence>
<feature type="transmembrane region" description="Helical" evidence="6">
    <location>
        <begin position="94"/>
        <end position="115"/>
    </location>
</feature>
<keyword evidence="5 6" id="KW-0472">Membrane</keyword>
<keyword evidence="4 6" id="KW-1133">Transmembrane helix</keyword>
<keyword evidence="2" id="KW-1003">Cell membrane</keyword>
<feature type="transmembrane region" description="Helical" evidence="6">
    <location>
        <begin position="380"/>
        <end position="399"/>
    </location>
</feature>
<organism evidence="7 8">
    <name type="scientific">Candidatus Desulfobacillus denitrificans</name>
    <dbReference type="NCBI Taxonomy" id="2608985"/>
    <lineage>
        <taxon>Bacteria</taxon>
        <taxon>Pseudomonadati</taxon>
        <taxon>Pseudomonadota</taxon>
        <taxon>Betaproteobacteria</taxon>
        <taxon>Candidatus Desulfobacillus</taxon>
    </lineage>
</organism>
<feature type="transmembrane region" description="Helical" evidence="6">
    <location>
        <begin position="21"/>
        <end position="41"/>
    </location>
</feature>
<dbReference type="Proteomes" id="UP000662914">
    <property type="component" value="Chromosome"/>
</dbReference>
<comment type="subcellular location">
    <subcellularLocation>
        <location evidence="1">Cell membrane</location>
        <topology evidence="1">Multi-pass membrane protein</topology>
    </subcellularLocation>
</comment>
<gene>
    <name evidence="7" type="ORF">DSYM_24300</name>
</gene>
<dbReference type="InterPro" id="IPR050833">
    <property type="entry name" value="Poly_Biosynth_Transport"/>
</dbReference>
<feature type="transmembrane region" description="Helical" evidence="6">
    <location>
        <begin position="188"/>
        <end position="207"/>
    </location>
</feature>
<feature type="transmembrane region" description="Helical" evidence="6">
    <location>
        <begin position="439"/>
        <end position="460"/>
    </location>
</feature>
<reference evidence="7" key="1">
    <citation type="journal article" name="DNA Res.">
        <title>The physiological potential of anammox bacteria as revealed by their core genome structure.</title>
        <authorList>
            <person name="Okubo T."/>
            <person name="Toyoda A."/>
            <person name="Fukuhara K."/>
            <person name="Uchiyama I."/>
            <person name="Harigaya Y."/>
            <person name="Kuroiwa M."/>
            <person name="Suzuki T."/>
            <person name="Murakami Y."/>
            <person name="Suwa Y."/>
            <person name="Takami H."/>
        </authorList>
    </citation>
    <scope>NUCLEOTIDE SEQUENCE</scope>
    <source>
        <strain evidence="7">317325-3</strain>
    </source>
</reference>
<evidence type="ECO:0000256" key="4">
    <source>
        <dbReference type="ARBA" id="ARBA00022989"/>
    </source>
</evidence>
<keyword evidence="3 6" id="KW-0812">Transmembrane</keyword>
<evidence type="ECO:0008006" key="9">
    <source>
        <dbReference type="Google" id="ProtNLM"/>
    </source>
</evidence>
<feature type="transmembrane region" description="Helical" evidence="6">
    <location>
        <begin position="466"/>
        <end position="487"/>
    </location>
</feature>
<evidence type="ECO:0000313" key="8">
    <source>
        <dbReference type="Proteomes" id="UP000662914"/>
    </source>
</evidence>
<dbReference type="PANTHER" id="PTHR30250:SF11">
    <property type="entry name" value="O-ANTIGEN TRANSPORTER-RELATED"/>
    <property type="match status" value="1"/>
</dbReference>
<dbReference type="GO" id="GO:0005886">
    <property type="term" value="C:plasma membrane"/>
    <property type="evidence" value="ECO:0007669"/>
    <property type="project" value="UniProtKB-SubCell"/>
</dbReference>
<dbReference type="PANTHER" id="PTHR30250">
    <property type="entry name" value="PST FAMILY PREDICTED COLANIC ACID TRANSPORTER"/>
    <property type="match status" value="1"/>
</dbReference>
<feature type="transmembrane region" description="Helical" evidence="6">
    <location>
        <begin position="349"/>
        <end position="368"/>
    </location>
</feature>
<evidence type="ECO:0000256" key="1">
    <source>
        <dbReference type="ARBA" id="ARBA00004651"/>
    </source>
</evidence>
<dbReference type="AlphaFoldDB" id="A0A809S6J9"/>
<evidence type="ECO:0000313" key="7">
    <source>
        <dbReference type="EMBL" id="BBO21731.1"/>
    </source>
</evidence>
<feature type="transmembrane region" description="Helical" evidence="6">
    <location>
        <begin position="405"/>
        <end position="427"/>
    </location>
</feature>
<dbReference type="KEGG" id="ddz:DSYM_24300"/>
<feature type="transmembrane region" description="Helical" evidence="6">
    <location>
        <begin position="317"/>
        <end position="337"/>
    </location>
</feature>
<accession>A0A809S6J9</accession>
<evidence type="ECO:0000256" key="3">
    <source>
        <dbReference type="ARBA" id="ARBA00022692"/>
    </source>
</evidence>